<dbReference type="InterPro" id="IPR009003">
    <property type="entry name" value="Peptidase_S1_PA"/>
</dbReference>
<comment type="similarity">
    <text evidence="1">Belongs to the peptidase S1 family.</text>
</comment>
<dbReference type="EMBL" id="LXJU01000001">
    <property type="protein sequence ID" value="OGE58275.1"/>
    <property type="molecule type" value="Genomic_DNA"/>
</dbReference>
<organism evidence="5 6">
    <name type="scientific">Penicillium arizonense</name>
    <dbReference type="NCBI Taxonomy" id="1835702"/>
    <lineage>
        <taxon>Eukaryota</taxon>
        <taxon>Fungi</taxon>
        <taxon>Dikarya</taxon>
        <taxon>Ascomycota</taxon>
        <taxon>Pezizomycotina</taxon>
        <taxon>Eurotiomycetes</taxon>
        <taxon>Eurotiomycetidae</taxon>
        <taxon>Eurotiales</taxon>
        <taxon>Aspergillaceae</taxon>
        <taxon>Penicillium</taxon>
    </lineage>
</organism>
<evidence type="ECO:0000256" key="3">
    <source>
        <dbReference type="SAM" id="SignalP"/>
    </source>
</evidence>
<evidence type="ECO:0000259" key="4">
    <source>
        <dbReference type="PROSITE" id="PS50240"/>
    </source>
</evidence>
<evidence type="ECO:0000313" key="5">
    <source>
        <dbReference type="EMBL" id="OGE58275.1"/>
    </source>
</evidence>
<protein>
    <recommendedName>
        <fullName evidence="4">Peptidase S1 domain-containing protein</fullName>
    </recommendedName>
</protein>
<gene>
    <name evidence="5" type="ORF">PENARI_c001G06321</name>
</gene>
<evidence type="ECO:0000313" key="6">
    <source>
        <dbReference type="Proteomes" id="UP000177622"/>
    </source>
</evidence>
<evidence type="ECO:0000256" key="1">
    <source>
        <dbReference type="ARBA" id="ARBA00007664"/>
    </source>
</evidence>
<proteinExistence type="inferred from homology"/>
<dbReference type="PANTHER" id="PTHR24276">
    <property type="entry name" value="POLYSERASE-RELATED"/>
    <property type="match status" value="1"/>
</dbReference>
<dbReference type="PANTHER" id="PTHR24276:SF98">
    <property type="entry name" value="FI18310P1-RELATED"/>
    <property type="match status" value="1"/>
</dbReference>
<keyword evidence="2" id="KW-1015">Disulfide bond</keyword>
<dbReference type="InterPro" id="IPR001314">
    <property type="entry name" value="Peptidase_S1A"/>
</dbReference>
<evidence type="ECO:0000256" key="2">
    <source>
        <dbReference type="ARBA" id="ARBA00023157"/>
    </source>
</evidence>
<feature type="signal peptide" evidence="3">
    <location>
        <begin position="1"/>
        <end position="24"/>
    </location>
</feature>
<dbReference type="SUPFAM" id="SSF50494">
    <property type="entry name" value="Trypsin-like serine proteases"/>
    <property type="match status" value="1"/>
</dbReference>
<dbReference type="Gene3D" id="2.40.10.10">
    <property type="entry name" value="Trypsin-like serine proteases"/>
    <property type="match status" value="1"/>
</dbReference>
<dbReference type="InterPro" id="IPR050430">
    <property type="entry name" value="Peptidase_S1"/>
</dbReference>
<dbReference type="PRINTS" id="PR00722">
    <property type="entry name" value="CHYMOTRYPSIN"/>
</dbReference>
<dbReference type="PROSITE" id="PS50240">
    <property type="entry name" value="TRYPSIN_DOM"/>
    <property type="match status" value="1"/>
</dbReference>
<dbReference type="InterPro" id="IPR001254">
    <property type="entry name" value="Trypsin_dom"/>
</dbReference>
<accession>A0A1F5LYS0</accession>
<dbReference type="GeneID" id="34571362"/>
<dbReference type="InterPro" id="IPR043504">
    <property type="entry name" value="Peptidase_S1_PA_chymotrypsin"/>
</dbReference>
<name>A0A1F5LYS0_PENAI</name>
<feature type="chain" id="PRO_5009520023" description="Peptidase S1 domain-containing protein" evidence="3">
    <location>
        <begin position="25"/>
        <end position="252"/>
    </location>
</feature>
<dbReference type="OrthoDB" id="6380398at2759"/>
<dbReference type="CDD" id="cd00190">
    <property type="entry name" value="Tryp_SPc"/>
    <property type="match status" value="1"/>
</dbReference>
<feature type="domain" description="Peptidase S1" evidence="4">
    <location>
        <begin position="25"/>
        <end position="252"/>
    </location>
</feature>
<dbReference type="SMART" id="SM00020">
    <property type="entry name" value="Tryp_SPc"/>
    <property type="match status" value="1"/>
</dbReference>
<dbReference type="RefSeq" id="XP_022493698.1">
    <property type="nucleotide sequence ID" value="XM_022626628.1"/>
</dbReference>
<dbReference type="GO" id="GO:0004252">
    <property type="term" value="F:serine-type endopeptidase activity"/>
    <property type="evidence" value="ECO:0007669"/>
    <property type="project" value="InterPro"/>
</dbReference>
<reference evidence="5 6" key="1">
    <citation type="journal article" date="2016" name="Sci. Rep.">
        <title>Penicillium arizonense, a new, genome sequenced fungal species, reveals a high chemical diversity in secreted metabolites.</title>
        <authorList>
            <person name="Grijseels S."/>
            <person name="Nielsen J.C."/>
            <person name="Randelovic M."/>
            <person name="Nielsen J."/>
            <person name="Nielsen K.F."/>
            <person name="Workman M."/>
            <person name="Frisvad J.C."/>
        </authorList>
    </citation>
    <scope>NUCLEOTIDE SEQUENCE [LARGE SCALE GENOMIC DNA]</scope>
    <source>
        <strain evidence="5 6">CBS 141311</strain>
    </source>
</reference>
<comment type="caution">
    <text evidence="5">The sequence shown here is derived from an EMBL/GenBank/DDBJ whole genome shotgun (WGS) entry which is preliminary data.</text>
</comment>
<keyword evidence="3" id="KW-0732">Signal</keyword>
<dbReference type="AlphaFoldDB" id="A0A1F5LYS0"/>
<keyword evidence="6" id="KW-1185">Reference proteome</keyword>
<dbReference type="GO" id="GO:0006508">
    <property type="term" value="P:proteolysis"/>
    <property type="evidence" value="ECO:0007669"/>
    <property type="project" value="InterPro"/>
</dbReference>
<dbReference type="FunFam" id="2.40.10.10:FF:000068">
    <property type="entry name" value="transmembrane protease serine 2"/>
    <property type="match status" value="1"/>
</dbReference>
<dbReference type="Pfam" id="PF00089">
    <property type="entry name" value="Trypsin"/>
    <property type="match status" value="1"/>
</dbReference>
<dbReference type="STRING" id="1835702.A0A1F5LYS0"/>
<dbReference type="Proteomes" id="UP000177622">
    <property type="component" value="Unassembled WGS sequence"/>
</dbReference>
<sequence>MLNSITYGSSLLCLLLSIAKPIHALDGGIEAPTNAAPYAAALLSSDGDFHKCGGVLITPQTILTAASCVQNETSSSLKARVGSSDRTTSGTVVNLDEIIQHPQYSTKTRDYDLALLSLREAAPDNVPLAVIGDFSAAIGSGVTMYGWGLTNYSDTEFPKKLQQLPAVGITAEWCADEWKNIHAISNRMVCDWPPTEKAAWEGDKGGPVVNVLDGSVVGLISFSIYDTNLKKAVPDVHTNLTYFKNWIMDNAI</sequence>